<feature type="region of interest" description="Disordered" evidence="3">
    <location>
        <begin position="61"/>
        <end position="111"/>
    </location>
</feature>
<keyword evidence="6" id="KW-1185">Reference proteome</keyword>
<evidence type="ECO:0000313" key="5">
    <source>
        <dbReference type="EMBL" id="KAL0190610.1"/>
    </source>
</evidence>
<comment type="caution">
    <text evidence="5">The sequence shown here is derived from an EMBL/GenBank/DDBJ whole genome shotgun (WGS) entry which is preliminary data.</text>
</comment>
<feature type="compositionally biased region" description="Low complexity" evidence="3">
    <location>
        <begin position="159"/>
        <end position="172"/>
    </location>
</feature>
<feature type="compositionally biased region" description="Low complexity" evidence="3">
    <location>
        <begin position="242"/>
        <end position="260"/>
    </location>
</feature>
<feature type="non-terminal residue" evidence="5">
    <location>
        <position position="1"/>
    </location>
</feature>
<evidence type="ECO:0000259" key="4">
    <source>
        <dbReference type="Pfam" id="PF15613"/>
    </source>
</evidence>
<comment type="subcellular location">
    <subcellularLocation>
        <location evidence="1">Nucleus</location>
    </subcellularLocation>
</comment>
<sequence>SSHALRSMSYGQDRYRRRYWVLPQCGGVYIEALESGEGVEELEKERERLRNFPVVQVKEEPKEEVLQHHQHEEIQGAVKEEVKQEEEKPIDPDQEVNKEMRSSPLKEQQETEVVATPLQPPELRPSQSPQCQELPRTPVGAKGLCHTHNGCPATIAMETTSASSPAHSPTTSKLTEASSPSAEQVVPLPLQLGIPAHILQPQQLAQTQLLANDQLLKVLSERSGHWFSLLPRSPCDDTSLIQPSAHPQSSPSSNTLSTRPKTPPPPSTSSPHHHLLSLSASASPLNP</sequence>
<organism evidence="5 6">
    <name type="scientific">Cirrhinus mrigala</name>
    <name type="common">Mrigala</name>
    <dbReference type="NCBI Taxonomy" id="683832"/>
    <lineage>
        <taxon>Eukaryota</taxon>
        <taxon>Metazoa</taxon>
        <taxon>Chordata</taxon>
        <taxon>Craniata</taxon>
        <taxon>Vertebrata</taxon>
        <taxon>Euteleostomi</taxon>
        <taxon>Actinopterygii</taxon>
        <taxon>Neopterygii</taxon>
        <taxon>Teleostei</taxon>
        <taxon>Ostariophysi</taxon>
        <taxon>Cypriniformes</taxon>
        <taxon>Cyprinidae</taxon>
        <taxon>Labeoninae</taxon>
        <taxon>Labeonini</taxon>
        <taxon>Cirrhinus</taxon>
    </lineage>
</organism>
<proteinExistence type="predicted"/>
<dbReference type="PANTHER" id="PTHR45915:SF1">
    <property type="entry name" value="BROMODOMAIN ADJACENT TO ZINC FINGER DOMAIN PROTEIN 2B"/>
    <property type="match status" value="1"/>
</dbReference>
<feature type="non-terminal residue" evidence="5">
    <location>
        <position position="287"/>
    </location>
</feature>
<evidence type="ECO:0000313" key="6">
    <source>
        <dbReference type="Proteomes" id="UP001529510"/>
    </source>
</evidence>
<gene>
    <name evidence="5" type="ORF">M9458_013308</name>
</gene>
<dbReference type="Proteomes" id="UP001529510">
    <property type="component" value="Unassembled WGS sequence"/>
</dbReference>
<feature type="compositionally biased region" description="Polar residues" evidence="3">
    <location>
        <begin position="173"/>
        <end position="182"/>
    </location>
</feature>
<evidence type="ECO:0000256" key="2">
    <source>
        <dbReference type="ARBA" id="ARBA00023242"/>
    </source>
</evidence>
<feature type="region of interest" description="Disordered" evidence="3">
    <location>
        <begin position="238"/>
        <end position="287"/>
    </location>
</feature>
<dbReference type="EMBL" id="JAMKFB020000006">
    <property type="protein sequence ID" value="KAL0190610.1"/>
    <property type="molecule type" value="Genomic_DNA"/>
</dbReference>
<protein>
    <recommendedName>
        <fullName evidence="4">WHIM2 domain-containing protein</fullName>
    </recommendedName>
</protein>
<dbReference type="GO" id="GO:0005634">
    <property type="term" value="C:nucleus"/>
    <property type="evidence" value="ECO:0007669"/>
    <property type="project" value="UniProtKB-SubCell"/>
</dbReference>
<accession>A0ABD0QYA1</accession>
<keyword evidence="2" id="KW-0539">Nucleus</keyword>
<reference evidence="5 6" key="1">
    <citation type="submission" date="2024-05" db="EMBL/GenBank/DDBJ databases">
        <title>Genome sequencing and assembly of Indian major carp, Cirrhinus mrigala (Hamilton, 1822).</title>
        <authorList>
            <person name="Mohindra V."/>
            <person name="Chowdhury L.M."/>
            <person name="Lal K."/>
            <person name="Jena J.K."/>
        </authorList>
    </citation>
    <scope>NUCLEOTIDE SEQUENCE [LARGE SCALE GENOMIC DNA]</scope>
    <source>
        <strain evidence="5">CM1030</strain>
        <tissue evidence="5">Blood</tissue>
    </source>
</reference>
<dbReference type="PANTHER" id="PTHR45915">
    <property type="entry name" value="TRANSCRIPTION INTERMEDIARY FACTOR"/>
    <property type="match status" value="1"/>
</dbReference>
<dbReference type="InterPro" id="IPR028941">
    <property type="entry name" value="WHIM2_dom"/>
</dbReference>
<feature type="compositionally biased region" description="Basic and acidic residues" evidence="3">
    <location>
        <begin position="61"/>
        <end position="101"/>
    </location>
</feature>
<dbReference type="Pfam" id="PF15613">
    <property type="entry name" value="WSD"/>
    <property type="match status" value="1"/>
</dbReference>
<feature type="domain" description="WHIM2" evidence="4">
    <location>
        <begin position="6"/>
        <end position="52"/>
    </location>
</feature>
<name>A0ABD0QYA1_CIRMR</name>
<dbReference type="AlphaFoldDB" id="A0ABD0QYA1"/>
<feature type="compositionally biased region" description="Low complexity" evidence="3">
    <location>
        <begin position="276"/>
        <end position="287"/>
    </location>
</feature>
<feature type="region of interest" description="Disordered" evidence="3">
    <location>
        <begin position="159"/>
        <end position="182"/>
    </location>
</feature>
<evidence type="ECO:0000256" key="3">
    <source>
        <dbReference type="SAM" id="MobiDB-lite"/>
    </source>
</evidence>
<evidence type="ECO:0000256" key="1">
    <source>
        <dbReference type="ARBA" id="ARBA00004123"/>
    </source>
</evidence>